<keyword evidence="6" id="KW-0396">Initiation factor</keyword>
<dbReference type="GO" id="GO:0002188">
    <property type="term" value="P:translation reinitiation"/>
    <property type="evidence" value="ECO:0007669"/>
    <property type="project" value="TreeGrafter"/>
</dbReference>
<evidence type="ECO:0000259" key="5">
    <source>
        <dbReference type="PROSITE" id="PS50296"/>
    </source>
</evidence>
<feature type="compositionally biased region" description="Acidic residues" evidence="4">
    <location>
        <begin position="1"/>
        <end position="17"/>
    </location>
</feature>
<keyword evidence="2" id="KW-0810">Translation regulation</keyword>
<dbReference type="InterPro" id="IPR050318">
    <property type="entry name" value="DENR/SUI1_TIF"/>
</dbReference>
<dbReference type="InterPro" id="IPR001950">
    <property type="entry name" value="SUI1"/>
</dbReference>
<dbReference type="InterPro" id="IPR036877">
    <property type="entry name" value="SUI1_dom_sf"/>
</dbReference>
<dbReference type="GO" id="GO:0003729">
    <property type="term" value="F:mRNA binding"/>
    <property type="evidence" value="ECO:0007669"/>
    <property type="project" value="TreeGrafter"/>
</dbReference>
<dbReference type="RefSeq" id="WP_074795301.1">
    <property type="nucleotide sequence ID" value="NZ_FOAD01000007.1"/>
</dbReference>
<dbReference type="SUPFAM" id="SSF55159">
    <property type="entry name" value="eIF1-like"/>
    <property type="match status" value="1"/>
</dbReference>
<dbReference type="GO" id="GO:0001731">
    <property type="term" value="P:formation of translation preinitiation complex"/>
    <property type="evidence" value="ECO:0007669"/>
    <property type="project" value="TreeGrafter"/>
</dbReference>
<dbReference type="PANTHER" id="PTHR12789">
    <property type="entry name" value="DENSITY-REGULATED PROTEIN HOMOLOG"/>
    <property type="match status" value="1"/>
</dbReference>
<evidence type="ECO:0000313" key="6">
    <source>
        <dbReference type="EMBL" id="SEL70947.1"/>
    </source>
</evidence>
<dbReference type="EMBL" id="FOAD01000007">
    <property type="protein sequence ID" value="SEL70947.1"/>
    <property type="molecule type" value="Genomic_DNA"/>
</dbReference>
<gene>
    <name evidence="6" type="ORF">SAMN04488691_10746</name>
</gene>
<dbReference type="GO" id="GO:0003743">
    <property type="term" value="F:translation initiation factor activity"/>
    <property type="evidence" value="ECO:0007669"/>
    <property type="project" value="UniProtKB-KW"/>
</dbReference>
<dbReference type="Gene3D" id="3.30.780.10">
    <property type="entry name" value="SUI1-like domain"/>
    <property type="match status" value="1"/>
</dbReference>
<feature type="domain" description="SUI1" evidence="5">
    <location>
        <begin position="27"/>
        <end position="92"/>
    </location>
</feature>
<dbReference type="PROSITE" id="PS50296">
    <property type="entry name" value="SUI1"/>
    <property type="match status" value="1"/>
</dbReference>
<evidence type="ECO:0000256" key="1">
    <source>
        <dbReference type="ARBA" id="ARBA00005422"/>
    </source>
</evidence>
<name>A0A1H7SHK5_HALLR</name>
<evidence type="ECO:0000256" key="2">
    <source>
        <dbReference type="ARBA" id="ARBA00022845"/>
    </source>
</evidence>
<proteinExistence type="inferred from homology"/>
<feature type="region of interest" description="Disordered" evidence="4">
    <location>
        <begin position="1"/>
        <end position="26"/>
    </location>
</feature>
<dbReference type="PANTHER" id="PTHR12789:SF0">
    <property type="entry name" value="DENSITY-REGULATED PROTEIN"/>
    <property type="match status" value="1"/>
</dbReference>
<dbReference type="GO" id="GO:0006417">
    <property type="term" value="P:regulation of translation"/>
    <property type="evidence" value="ECO:0007669"/>
    <property type="project" value="UniProtKB-KW"/>
</dbReference>
<comment type="similarity">
    <text evidence="1">Belongs to the SUI1 family.</text>
</comment>
<sequence length="98" mass="11012">MSEDDPFDDLDIPDDPLSDLGRATQELTVRTETRRYGKQMVIIEGFQTDTDIDDLASDLKSALGTGGTVKDDRIEIQGDHEKRVRELLRDRGYGVENA</sequence>
<evidence type="ECO:0000313" key="7">
    <source>
        <dbReference type="Proteomes" id="UP000183894"/>
    </source>
</evidence>
<keyword evidence="3" id="KW-0648">Protein biosynthesis</keyword>
<organism evidence="6 7">
    <name type="scientific">Haloferax larsenii</name>
    <dbReference type="NCBI Taxonomy" id="302484"/>
    <lineage>
        <taxon>Archaea</taxon>
        <taxon>Methanobacteriati</taxon>
        <taxon>Methanobacteriota</taxon>
        <taxon>Stenosarchaea group</taxon>
        <taxon>Halobacteria</taxon>
        <taxon>Halobacteriales</taxon>
        <taxon>Haloferacaceae</taxon>
        <taxon>Haloferax</taxon>
    </lineage>
</organism>
<dbReference type="CDD" id="cd11567">
    <property type="entry name" value="YciH_like"/>
    <property type="match status" value="1"/>
</dbReference>
<evidence type="ECO:0000256" key="3">
    <source>
        <dbReference type="ARBA" id="ARBA00022917"/>
    </source>
</evidence>
<dbReference type="InterPro" id="IPR005872">
    <property type="entry name" value="SUI1_arc_bac"/>
</dbReference>
<dbReference type="AlphaFoldDB" id="A0A1H7SHK5"/>
<dbReference type="OrthoDB" id="11182at2157"/>
<dbReference type="Proteomes" id="UP000183894">
    <property type="component" value="Unassembled WGS sequence"/>
</dbReference>
<accession>A0A1H7SHK5</accession>
<evidence type="ECO:0000256" key="4">
    <source>
        <dbReference type="SAM" id="MobiDB-lite"/>
    </source>
</evidence>
<protein>
    <submittedName>
        <fullName evidence="6">Translation initiation factor 1 (eIF-1/SUI1)</fullName>
    </submittedName>
</protein>
<reference evidence="6 7" key="1">
    <citation type="submission" date="2016-10" db="EMBL/GenBank/DDBJ databases">
        <authorList>
            <person name="de Groot N.N."/>
        </authorList>
    </citation>
    <scope>NUCLEOTIDE SEQUENCE [LARGE SCALE GENOMIC DNA]</scope>
    <source>
        <strain evidence="6 7">CDM_5</strain>
    </source>
</reference>
<dbReference type="Pfam" id="PF01253">
    <property type="entry name" value="SUI1"/>
    <property type="match status" value="1"/>
</dbReference>